<proteinExistence type="predicted"/>
<evidence type="ECO:0000313" key="1">
    <source>
        <dbReference type="EMBL" id="TFK64084.1"/>
    </source>
</evidence>
<keyword evidence="2" id="KW-1185">Reference proteome</keyword>
<dbReference type="Proteomes" id="UP000308600">
    <property type="component" value="Unassembled WGS sequence"/>
</dbReference>
<name>A0ACD3AFJ5_9AGAR</name>
<dbReference type="EMBL" id="ML208490">
    <property type="protein sequence ID" value="TFK64084.1"/>
    <property type="molecule type" value="Genomic_DNA"/>
</dbReference>
<gene>
    <name evidence="1" type="ORF">BDN72DRAFT_846930</name>
</gene>
<accession>A0ACD3AFJ5</accession>
<organism evidence="1 2">
    <name type="scientific">Pluteus cervinus</name>
    <dbReference type="NCBI Taxonomy" id="181527"/>
    <lineage>
        <taxon>Eukaryota</taxon>
        <taxon>Fungi</taxon>
        <taxon>Dikarya</taxon>
        <taxon>Basidiomycota</taxon>
        <taxon>Agaricomycotina</taxon>
        <taxon>Agaricomycetes</taxon>
        <taxon>Agaricomycetidae</taxon>
        <taxon>Agaricales</taxon>
        <taxon>Pluteineae</taxon>
        <taxon>Pluteaceae</taxon>
        <taxon>Pluteus</taxon>
    </lineage>
</organism>
<protein>
    <submittedName>
        <fullName evidence="1">Uncharacterized protein</fullName>
    </submittedName>
</protein>
<sequence>MQTFPWIKFSFAATGLMGIGYLLMKATVPTEQQLYSEMSPDLRKKVDAARAARLAREGEAQHQLKAQAQLAPDATKPIWADKPEAK</sequence>
<reference evidence="1 2" key="1">
    <citation type="journal article" date="2019" name="Nat. Ecol. Evol.">
        <title>Megaphylogeny resolves global patterns of mushroom evolution.</title>
        <authorList>
            <person name="Varga T."/>
            <person name="Krizsan K."/>
            <person name="Foldi C."/>
            <person name="Dima B."/>
            <person name="Sanchez-Garcia M."/>
            <person name="Sanchez-Ramirez S."/>
            <person name="Szollosi G.J."/>
            <person name="Szarkandi J.G."/>
            <person name="Papp V."/>
            <person name="Albert L."/>
            <person name="Andreopoulos W."/>
            <person name="Angelini C."/>
            <person name="Antonin V."/>
            <person name="Barry K.W."/>
            <person name="Bougher N.L."/>
            <person name="Buchanan P."/>
            <person name="Buyck B."/>
            <person name="Bense V."/>
            <person name="Catcheside P."/>
            <person name="Chovatia M."/>
            <person name="Cooper J."/>
            <person name="Damon W."/>
            <person name="Desjardin D."/>
            <person name="Finy P."/>
            <person name="Geml J."/>
            <person name="Haridas S."/>
            <person name="Hughes K."/>
            <person name="Justo A."/>
            <person name="Karasinski D."/>
            <person name="Kautmanova I."/>
            <person name="Kiss B."/>
            <person name="Kocsube S."/>
            <person name="Kotiranta H."/>
            <person name="LaButti K.M."/>
            <person name="Lechner B.E."/>
            <person name="Liimatainen K."/>
            <person name="Lipzen A."/>
            <person name="Lukacs Z."/>
            <person name="Mihaltcheva S."/>
            <person name="Morgado L.N."/>
            <person name="Niskanen T."/>
            <person name="Noordeloos M.E."/>
            <person name="Ohm R.A."/>
            <person name="Ortiz-Santana B."/>
            <person name="Ovrebo C."/>
            <person name="Racz N."/>
            <person name="Riley R."/>
            <person name="Savchenko A."/>
            <person name="Shiryaev A."/>
            <person name="Soop K."/>
            <person name="Spirin V."/>
            <person name="Szebenyi C."/>
            <person name="Tomsovsky M."/>
            <person name="Tulloss R.E."/>
            <person name="Uehling J."/>
            <person name="Grigoriev I.V."/>
            <person name="Vagvolgyi C."/>
            <person name="Papp T."/>
            <person name="Martin F.M."/>
            <person name="Miettinen O."/>
            <person name="Hibbett D.S."/>
            <person name="Nagy L.G."/>
        </authorList>
    </citation>
    <scope>NUCLEOTIDE SEQUENCE [LARGE SCALE GENOMIC DNA]</scope>
    <source>
        <strain evidence="1 2">NL-1719</strain>
    </source>
</reference>
<evidence type="ECO:0000313" key="2">
    <source>
        <dbReference type="Proteomes" id="UP000308600"/>
    </source>
</evidence>